<dbReference type="GO" id="GO:0005634">
    <property type="term" value="C:nucleus"/>
    <property type="evidence" value="ECO:0007669"/>
    <property type="project" value="UniProtKB-SubCell"/>
</dbReference>
<feature type="domain" description="C2H2-type" evidence="10">
    <location>
        <begin position="157"/>
        <end position="184"/>
    </location>
</feature>
<dbReference type="PANTHER" id="PTHR23235:SF142">
    <property type="entry name" value="ZINC FINGER PROTEIN 384"/>
    <property type="match status" value="1"/>
</dbReference>
<evidence type="ECO:0000313" key="12">
    <source>
        <dbReference type="Proteomes" id="UP000261420"/>
    </source>
</evidence>
<dbReference type="GO" id="GO:0000981">
    <property type="term" value="F:DNA-binding transcription factor activity, RNA polymerase II-specific"/>
    <property type="evidence" value="ECO:0007669"/>
    <property type="project" value="TreeGrafter"/>
</dbReference>
<sequence length="204" mass="22966">MTPVHTVTPLDPRQDESGLKTFPLTITAYDKSEFDQESLQSLCLYQIQAIADIDKDSSAPLTVDHIKTEPTGADGGVLDTNTDDQLLLSVNPSEQHEGETEPNHLSMKNRPSRKSTELIDQIHTEEKPYQCQFCGRKFCQNSDLVNHMRIHTGERPYQCQECKKSFAQKGNLVVHMRKHRRETISVSISSCSEVFECITVAAVC</sequence>
<evidence type="ECO:0000256" key="9">
    <source>
        <dbReference type="SAM" id="MobiDB-lite"/>
    </source>
</evidence>
<dbReference type="InterPro" id="IPR013087">
    <property type="entry name" value="Znf_C2H2_type"/>
</dbReference>
<evidence type="ECO:0000313" key="11">
    <source>
        <dbReference type="Ensembl" id="ENSSDUP00000024086.1"/>
    </source>
</evidence>
<feature type="domain" description="C2H2-type" evidence="10">
    <location>
        <begin position="129"/>
        <end position="156"/>
    </location>
</feature>
<keyword evidence="6" id="KW-0862">Zinc</keyword>
<dbReference type="SMART" id="SM00355">
    <property type="entry name" value="ZnF_C2H2"/>
    <property type="match status" value="2"/>
</dbReference>
<comment type="subcellular location">
    <subcellularLocation>
        <location evidence="1">Nucleus</location>
    </subcellularLocation>
</comment>
<evidence type="ECO:0000256" key="4">
    <source>
        <dbReference type="ARBA" id="ARBA00022737"/>
    </source>
</evidence>
<name>A0A3B4V029_SERDU</name>
<keyword evidence="12" id="KW-1185">Reference proteome</keyword>
<evidence type="ECO:0000256" key="2">
    <source>
        <dbReference type="ARBA" id="ARBA00006991"/>
    </source>
</evidence>
<evidence type="ECO:0000256" key="8">
    <source>
        <dbReference type="PROSITE-ProRule" id="PRU00042"/>
    </source>
</evidence>
<dbReference type="FunFam" id="3.30.160.60:FF:001158">
    <property type="entry name" value="zinc finger protein 22"/>
    <property type="match status" value="1"/>
</dbReference>
<accession>A0A3B4V029</accession>
<reference evidence="11" key="2">
    <citation type="submission" date="2025-09" db="UniProtKB">
        <authorList>
            <consortium name="Ensembl"/>
        </authorList>
    </citation>
    <scope>IDENTIFICATION</scope>
</reference>
<evidence type="ECO:0000256" key="1">
    <source>
        <dbReference type="ARBA" id="ARBA00004123"/>
    </source>
</evidence>
<organism evidence="11 12">
    <name type="scientific">Seriola dumerili</name>
    <name type="common">Greater amberjack</name>
    <name type="synonym">Caranx dumerili</name>
    <dbReference type="NCBI Taxonomy" id="41447"/>
    <lineage>
        <taxon>Eukaryota</taxon>
        <taxon>Metazoa</taxon>
        <taxon>Chordata</taxon>
        <taxon>Craniata</taxon>
        <taxon>Vertebrata</taxon>
        <taxon>Euteleostomi</taxon>
        <taxon>Actinopterygii</taxon>
        <taxon>Neopterygii</taxon>
        <taxon>Teleostei</taxon>
        <taxon>Neoteleostei</taxon>
        <taxon>Acanthomorphata</taxon>
        <taxon>Carangaria</taxon>
        <taxon>Carangiformes</taxon>
        <taxon>Carangidae</taxon>
        <taxon>Seriola</taxon>
    </lineage>
</organism>
<dbReference type="Ensembl" id="ENSSDUT00000024536.1">
    <property type="protein sequence ID" value="ENSSDUP00000024086.1"/>
    <property type="gene ID" value="ENSSDUG00000017505.1"/>
</dbReference>
<dbReference type="FunFam" id="3.30.160.60:FF:000328">
    <property type="entry name" value="Zinc finger protein 1079"/>
    <property type="match status" value="1"/>
</dbReference>
<dbReference type="GO" id="GO:0008270">
    <property type="term" value="F:zinc ion binding"/>
    <property type="evidence" value="ECO:0007669"/>
    <property type="project" value="UniProtKB-KW"/>
</dbReference>
<dbReference type="GO" id="GO:0000978">
    <property type="term" value="F:RNA polymerase II cis-regulatory region sequence-specific DNA binding"/>
    <property type="evidence" value="ECO:0007669"/>
    <property type="project" value="TreeGrafter"/>
</dbReference>
<keyword evidence="4" id="KW-0677">Repeat</keyword>
<comment type="similarity">
    <text evidence="2">Belongs to the krueppel C2H2-type zinc-finger protein family.</text>
</comment>
<protein>
    <recommendedName>
        <fullName evidence="10">C2H2-type domain-containing protein</fullName>
    </recommendedName>
</protein>
<evidence type="ECO:0000256" key="7">
    <source>
        <dbReference type="ARBA" id="ARBA00023242"/>
    </source>
</evidence>
<keyword evidence="7" id="KW-0539">Nucleus</keyword>
<dbReference type="AlphaFoldDB" id="A0A3B4V029"/>
<reference evidence="11" key="1">
    <citation type="submission" date="2025-08" db="UniProtKB">
        <authorList>
            <consortium name="Ensembl"/>
        </authorList>
    </citation>
    <scope>IDENTIFICATION</scope>
</reference>
<dbReference type="Pfam" id="PF00096">
    <property type="entry name" value="zf-C2H2"/>
    <property type="match status" value="2"/>
</dbReference>
<dbReference type="PROSITE" id="PS00028">
    <property type="entry name" value="ZINC_FINGER_C2H2_1"/>
    <property type="match status" value="2"/>
</dbReference>
<dbReference type="PANTHER" id="PTHR23235">
    <property type="entry name" value="KRUEPPEL-LIKE TRANSCRIPTION FACTOR"/>
    <property type="match status" value="1"/>
</dbReference>
<dbReference type="SUPFAM" id="SSF57667">
    <property type="entry name" value="beta-beta-alpha zinc fingers"/>
    <property type="match status" value="1"/>
</dbReference>
<proteinExistence type="inferred from homology"/>
<keyword evidence="5 8" id="KW-0863">Zinc-finger</keyword>
<feature type="region of interest" description="Disordered" evidence="9">
    <location>
        <begin position="93"/>
        <end position="116"/>
    </location>
</feature>
<evidence type="ECO:0000256" key="3">
    <source>
        <dbReference type="ARBA" id="ARBA00022723"/>
    </source>
</evidence>
<dbReference type="PROSITE" id="PS50157">
    <property type="entry name" value="ZINC_FINGER_C2H2_2"/>
    <property type="match status" value="2"/>
</dbReference>
<evidence type="ECO:0000256" key="6">
    <source>
        <dbReference type="ARBA" id="ARBA00022833"/>
    </source>
</evidence>
<evidence type="ECO:0000259" key="10">
    <source>
        <dbReference type="PROSITE" id="PS50157"/>
    </source>
</evidence>
<evidence type="ECO:0000256" key="5">
    <source>
        <dbReference type="ARBA" id="ARBA00022771"/>
    </source>
</evidence>
<dbReference type="InterPro" id="IPR036236">
    <property type="entry name" value="Znf_C2H2_sf"/>
</dbReference>
<dbReference type="Proteomes" id="UP000261420">
    <property type="component" value="Unplaced"/>
</dbReference>
<keyword evidence="3" id="KW-0479">Metal-binding</keyword>
<dbReference type="GeneTree" id="ENSGT01150000286953"/>
<dbReference type="Gene3D" id="3.30.160.60">
    <property type="entry name" value="Classic Zinc Finger"/>
    <property type="match status" value="2"/>
</dbReference>